<dbReference type="RefSeq" id="WP_380035507.1">
    <property type="nucleotide sequence ID" value="NZ_JBHSEH010000004.1"/>
</dbReference>
<gene>
    <name evidence="1" type="ORF">ACFOZ9_01480</name>
</gene>
<comment type="caution">
    <text evidence="1">The sequence shown here is derived from an EMBL/GenBank/DDBJ whole genome shotgun (WGS) entry which is preliminary data.</text>
</comment>
<sequence>MPLDHAGLQLQVEQWKAEGKTPDEAAALVAEQGASAFTIILFLFQVFKVPLRAAQDIAMKALQGDAHSKQTE</sequence>
<proteinExistence type="predicted"/>
<evidence type="ECO:0000313" key="2">
    <source>
        <dbReference type="Proteomes" id="UP001595998"/>
    </source>
</evidence>
<protein>
    <recommendedName>
        <fullName evidence="3">Carboxymuconolactone decarboxylase family protein</fullName>
    </recommendedName>
</protein>
<keyword evidence="2" id="KW-1185">Reference proteome</keyword>
<accession>A0ABV8XH43</accession>
<dbReference type="Proteomes" id="UP001595998">
    <property type="component" value="Unassembled WGS sequence"/>
</dbReference>
<name>A0ABV8XH43_9DEIO</name>
<dbReference type="EMBL" id="JBHSEH010000004">
    <property type="protein sequence ID" value="MFC4424864.1"/>
    <property type="molecule type" value="Genomic_DNA"/>
</dbReference>
<reference evidence="2" key="1">
    <citation type="journal article" date="2019" name="Int. J. Syst. Evol. Microbiol.">
        <title>The Global Catalogue of Microorganisms (GCM) 10K type strain sequencing project: providing services to taxonomists for standard genome sequencing and annotation.</title>
        <authorList>
            <consortium name="The Broad Institute Genomics Platform"/>
            <consortium name="The Broad Institute Genome Sequencing Center for Infectious Disease"/>
            <person name="Wu L."/>
            <person name="Ma J."/>
        </authorList>
    </citation>
    <scope>NUCLEOTIDE SEQUENCE [LARGE SCALE GENOMIC DNA]</scope>
    <source>
        <strain evidence="2">CCUG 56029</strain>
    </source>
</reference>
<evidence type="ECO:0000313" key="1">
    <source>
        <dbReference type="EMBL" id="MFC4424864.1"/>
    </source>
</evidence>
<evidence type="ECO:0008006" key="3">
    <source>
        <dbReference type="Google" id="ProtNLM"/>
    </source>
</evidence>
<organism evidence="1 2">
    <name type="scientific">Deinococcus navajonensis</name>
    <dbReference type="NCBI Taxonomy" id="309884"/>
    <lineage>
        <taxon>Bacteria</taxon>
        <taxon>Thermotogati</taxon>
        <taxon>Deinococcota</taxon>
        <taxon>Deinococci</taxon>
        <taxon>Deinococcales</taxon>
        <taxon>Deinococcaceae</taxon>
        <taxon>Deinococcus</taxon>
    </lineage>
</organism>